<evidence type="ECO:0000313" key="5">
    <source>
        <dbReference type="EMBL" id="RDE71586.1"/>
    </source>
</evidence>
<organism evidence="5 6">
    <name type="scientific">Aggregatibacter segnis</name>
    <dbReference type="NCBI Taxonomy" id="739"/>
    <lineage>
        <taxon>Bacteria</taxon>
        <taxon>Pseudomonadati</taxon>
        <taxon>Pseudomonadota</taxon>
        <taxon>Gammaproteobacteria</taxon>
        <taxon>Pasteurellales</taxon>
        <taxon>Pasteurellaceae</taxon>
        <taxon>Aggregatibacter</taxon>
    </lineage>
</organism>
<feature type="domain" description="Type I restriction modification DNA specificity" evidence="4">
    <location>
        <begin position="22"/>
        <end position="186"/>
    </location>
</feature>
<evidence type="ECO:0000256" key="2">
    <source>
        <dbReference type="ARBA" id="ARBA00022747"/>
    </source>
</evidence>
<keyword evidence="5" id="KW-0540">Nuclease</keyword>
<dbReference type="InterPro" id="IPR044946">
    <property type="entry name" value="Restrct_endonuc_typeI_TRD_sf"/>
</dbReference>
<comment type="similarity">
    <text evidence="1">Belongs to the type-I restriction system S methylase family.</text>
</comment>
<gene>
    <name evidence="5" type="ORF">DPV83_03165</name>
</gene>
<name>A0A8B2U6N1_9PAST</name>
<keyword evidence="3" id="KW-0238">DNA-binding</keyword>
<evidence type="ECO:0000313" key="6">
    <source>
        <dbReference type="Proteomes" id="UP000253998"/>
    </source>
</evidence>
<dbReference type="InterPro" id="IPR052021">
    <property type="entry name" value="Type-I_RS_S_subunit"/>
</dbReference>
<dbReference type="GO" id="GO:0004519">
    <property type="term" value="F:endonuclease activity"/>
    <property type="evidence" value="ECO:0007669"/>
    <property type="project" value="UniProtKB-KW"/>
</dbReference>
<protein>
    <submittedName>
        <fullName evidence="5">Restriction endonuclease subunit S</fullName>
    </submittedName>
</protein>
<dbReference type="EMBL" id="QEPM01000002">
    <property type="protein sequence ID" value="RDE71586.1"/>
    <property type="molecule type" value="Genomic_DNA"/>
</dbReference>
<dbReference type="CDD" id="cd17243">
    <property type="entry name" value="RMtype1_S_AchA6I-TRD2-CR2_like"/>
    <property type="match status" value="1"/>
</dbReference>
<dbReference type="SUPFAM" id="SSF116734">
    <property type="entry name" value="DNA methylase specificity domain"/>
    <property type="match status" value="2"/>
</dbReference>
<evidence type="ECO:0000256" key="3">
    <source>
        <dbReference type="ARBA" id="ARBA00023125"/>
    </source>
</evidence>
<evidence type="ECO:0000259" key="4">
    <source>
        <dbReference type="Pfam" id="PF01420"/>
    </source>
</evidence>
<dbReference type="GO" id="GO:0003677">
    <property type="term" value="F:DNA binding"/>
    <property type="evidence" value="ECO:0007669"/>
    <property type="project" value="UniProtKB-KW"/>
</dbReference>
<dbReference type="Pfam" id="PF01420">
    <property type="entry name" value="Methylase_S"/>
    <property type="match status" value="2"/>
</dbReference>
<dbReference type="REBASE" id="299869">
    <property type="entry name" value="S.Ase2503ORF3160P"/>
</dbReference>
<dbReference type="InterPro" id="IPR000055">
    <property type="entry name" value="Restrct_endonuc_typeI_TRD"/>
</dbReference>
<comment type="caution">
    <text evidence="5">The sequence shown here is derived from an EMBL/GenBank/DDBJ whole genome shotgun (WGS) entry which is preliminary data.</text>
</comment>
<dbReference type="GO" id="GO:0009307">
    <property type="term" value="P:DNA restriction-modification system"/>
    <property type="evidence" value="ECO:0007669"/>
    <property type="project" value="UniProtKB-KW"/>
</dbReference>
<reference evidence="5 6" key="1">
    <citation type="submission" date="2018-05" db="EMBL/GenBank/DDBJ databases">
        <title>Draft Genome Sequences for a Diverse set of 7 Haemophilus Species.</title>
        <authorList>
            <person name="Nichols M."/>
            <person name="Topaz N."/>
            <person name="Wang X."/>
            <person name="Wang X."/>
            <person name="Boxrud D."/>
        </authorList>
    </citation>
    <scope>NUCLEOTIDE SEQUENCE [LARGE SCALE GENOMIC DNA]</scope>
    <source>
        <strain evidence="5 6">C2001002503</strain>
    </source>
</reference>
<feature type="domain" description="Type I restriction modification DNA specificity" evidence="4">
    <location>
        <begin position="227"/>
        <end position="389"/>
    </location>
</feature>
<dbReference type="AlphaFoldDB" id="A0A8B2U6N1"/>
<keyword evidence="5" id="KW-0255">Endonuclease</keyword>
<keyword evidence="2" id="KW-0680">Restriction system</keyword>
<proteinExistence type="inferred from homology"/>
<sequence length="421" mass="47933">MQYDFYQTSLSKCLSLIIDYRGRTPKKLGLDWSDDGYRAISANNVKFSGLTKIDDIKFGNQELYDLWMKKEVKKGDLLLTSEAPSGQVMIWDSDEKIILSQRLYALRVNDNFDNKYLKYYIQSEMGQKEIIKNNSGSTVFGISAKTFDNIIVYHPIKDIQEKIGNLLYTIDKKIALNKQINARLEEMAKTLYDYWFVQFDFLDANGKPYKSSGGEMVFDETLKREIPKGWKSGNILNIANLLGGGTPSKSSPEYWNGNIPFFTPTDCDNSIFILDTADKITDAGLYNSSTRLFKKHSIFITARGSVGRSSINAVPMTMNQSCYAFQAKENVSYTFLFFLIRELIMILEVKATGSVFNSIVSSDIETTDLVIPDEDLIMKFGSFCEPLFNQIETNLKQNHHLTQLRDFLLPMLMNGQVSVAE</sequence>
<dbReference type="Gene3D" id="3.90.220.20">
    <property type="entry name" value="DNA methylase specificity domains"/>
    <property type="match status" value="2"/>
</dbReference>
<dbReference type="PANTHER" id="PTHR30408">
    <property type="entry name" value="TYPE-1 RESTRICTION ENZYME ECOKI SPECIFICITY PROTEIN"/>
    <property type="match status" value="1"/>
</dbReference>
<dbReference type="Proteomes" id="UP000253998">
    <property type="component" value="Unassembled WGS sequence"/>
</dbReference>
<dbReference type="PANTHER" id="PTHR30408:SF13">
    <property type="entry name" value="TYPE I RESTRICTION ENZYME HINDI SPECIFICITY SUBUNIT"/>
    <property type="match status" value="1"/>
</dbReference>
<accession>A0A8B2U6N1</accession>
<keyword evidence="5" id="KW-0378">Hydrolase</keyword>
<dbReference type="Gene3D" id="1.10.287.1120">
    <property type="entry name" value="Bipartite methylase S protein"/>
    <property type="match status" value="1"/>
</dbReference>
<dbReference type="RefSeq" id="WP_111295063.1">
    <property type="nucleotide sequence ID" value="NZ_QEPM01000002.1"/>
</dbReference>
<evidence type="ECO:0000256" key="1">
    <source>
        <dbReference type="ARBA" id="ARBA00010923"/>
    </source>
</evidence>